<dbReference type="AlphaFoldDB" id="A0A6N3BU47"/>
<dbReference type="PANTHER" id="PTHR43265">
    <property type="entry name" value="ESTERASE ESTD"/>
    <property type="match status" value="1"/>
</dbReference>
<sequence length="324" mass="35800">MKYILKKMTVLMVLVGFISFMTAVSFNGVEAKSERLMIQGDHGALSAVLQTPDKVQSYPLVILMHGFSASKDYKLLELTAEYLEKAGIASIRFDFNGHGDSEGRFQDMTVPNEIEDAKKVYAYAKALPGVTNILLVGHSQGGVVASMLAGELTEQYGNDAVKGLVLLAPAANIVDKTIGGAFFGVQFDTDTMPEYIELPSGLHVGRDYFKTAYSLPLYDTAKLYTGPVTIIQGKEDTVVPPRYAQRFVEIYKHSTLEIVEGYDHEFSQNMPAIARGIVQSVQQDVNRTDDTDLKINSYLNEIRLFFEKIIEVLDKVKAFLAGLS</sequence>
<name>A0A6N3BU47_9FIRM</name>
<gene>
    <name evidence="2" type="ORF">VRLFYP33_01147</name>
</gene>
<dbReference type="InterPro" id="IPR029058">
    <property type="entry name" value="AB_hydrolase_fold"/>
</dbReference>
<dbReference type="RefSeq" id="WP_021842671.1">
    <property type="nucleotide sequence ID" value="NZ_CACRUX010000046.1"/>
</dbReference>
<proteinExistence type="predicted"/>
<protein>
    <submittedName>
        <fullName evidence="2">Alpha/beta hydrolase family protein</fullName>
    </submittedName>
</protein>
<dbReference type="Gene3D" id="3.40.50.1820">
    <property type="entry name" value="alpha/beta hydrolase"/>
    <property type="match status" value="1"/>
</dbReference>
<accession>A0A6N3BU47</accession>
<organism evidence="2">
    <name type="scientific">Veillonella ratti</name>
    <dbReference type="NCBI Taxonomy" id="103892"/>
    <lineage>
        <taxon>Bacteria</taxon>
        <taxon>Bacillati</taxon>
        <taxon>Bacillota</taxon>
        <taxon>Negativicutes</taxon>
        <taxon>Veillonellales</taxon>
        <taxon>Veillonellaceae</taxon>
        <taxon>Veillonella</taxon>
    </lineage>
</organism>
<dbReference type="EMBL" id="CACRUX010000046">
    <property type="protein sequence ID" value="VYU06178.1"/>
    <property type="molecule type" value="Genomic_DNA"/>
</dbReference>
<evidence type="ECO:0000313" key="2">
    <source>
        <dbReference type="EMBL" id="VYU06178.1"/>
    </source>
</evidence>
<dbReference type="GO" id="GO:0052689">
    <property type="term" value="F:carboxylic ester hydrolase activity"/>
    <property type="evidence" value="ECO:0007669"/>
    <property type="project" value="TreeGrafter"/>
</dbReference>
<feature type="domain" description="Serine aminopeptidase S33" evidence="1">
    <location>
        <begin position="60"/>
        <end position="176"/>
    </location>
</feature>
<evidence type="ECO:0000259" key="1">
    <source>
        <dbReference type="Pfam" id="PF12146"/>
    </source>
</evidence>
<dbReference type="SUPFAM" id="SSF53474">
    <property type="entry name" value="alpha/beta-Hydrolases"/>
    <property type="match status" value="1"/>
</dbReference>
<keyword evidence="2" id="KW-0378">Hydrolase</keyword>
<dbReference type="Pfam" id="PF12146">
    <property type="entry name" value="Hydrolase_4"/>
    <property type="match status" value="1"/>
</dbReference>
<dbReference type="PANTHER" id="PTHR43265:SF1">
    <property type="entry name" value="ESTERASE ESTD"/>
    <property type="match status" value="1"/>
</dbReference>
<reference evidence="2" key="1">
    <citation type="submission" date="2019-11" db="EMBL/GenBank/DDBJ databases">
        <authorList>
            <person name="Feng L."/>
        </authorList>
    </citation>
    <scope>NUCLEOTIDE SEQUENCE</scope>
    <source>
        <strain evidence="2">VrattiLFYP33</strain>
    </source>
</reference>
<dbReference type="InterPro" id="IPR022742">
    <property type="entry name" value="Hydrolase_4"/>
</dbReference>
<dbReference type="InterPro" id="IPR053145">
    <property type="entry name" value="AB_hydrolase_Est10"/>
</dbReference>